<evidence type="ECO:0000313" key="2">
    <source>
        <dbReference type="EMBL" id="CAF4310050.1"/>
    </source>
</evidence>
<reference evidence="1" key="1">
    <citation type="submission" date="2021-02" db="EMBL/GenBank/DDBJ databases">
        <authorList>
            <person name="Nowell W R."/>
        </authorList>
    </citation>
    <scope>NUCLEOTIDE SEQUENCE</scope>
</reference>
<protein>
    <recommendedName>
        <fullName evidence="4">Tc1-like transposase DDE domain-containing protein</fullName>
    </recommendedName>
</protein>
<dbReference type="EMBL" id="CAJOBF010011774">
    <property type="protein sequence ID" value="CAF4310050.1"/>
    <property type="molecule type" value="Genomic_DNA"/>
</dbReference>
<dbReference type="Gene3D" id="3.30.420.10">
    <property type="entry name" value="Ribonuclease H-like superfamily/Ribonuclease H"/>
    <property type="match status" value="1"/>
</dbReference>
<dbReference type="Proteomes" id="UP000663887">
    <property type="component" value="Unassembled WGS sequence"/>
</dbReference>
<evidence type="ECO:0000313" key="3">
    <source>
        <dbReference type="Proteomes" id="UP000663887"/>
    </source>
</evidence>
<dbReference type="GO" id="GO:0003676">
    <property type="term" value="F:nucleic acid binding"/>
    <property type="evidence" value="ECO:0007669"/>
    <property type="project" value="InterPro"/>
</dbReference>
<dbReference type="EMBL" id="CAJNRG010006162">
    <property type="protein sequence ID" value="CAF2083159.1"/>
    <property type="molecule type" value="Genomic_DNA"/>
</dbReference>
<evidence type="ECO:0000313" key="1">
    <source>
        <dbReference type="EMBL" id="CAF2083159.1"/>
    </source>
</evidence>
<proteinExistence type="predicted"/>
<dbReference type="PANTHER" id="PTHR35871:SF1">
    <property type="entry name" value="CXC1-LIKE CYSTEINE CLUSTER ASSOCIATED WITH KDZ TRANSPOSASES DOMAIN-CONTAINING PROTEIN"/>
    <property type="match status" value="1"/>
</dbReference>
<dbReference type="AlphaFoldDB" id="A0A816SFF5"/>
<name>A0A816SFF5_9BILA</name>
<dbReference type="Proteomes" id="UP000663842">
    <property type="component" value="Unassembled WGS sequence"/>
</dbReference>
<comment type="caution">
    <text evidence="1">The sequence shown here is derived from an EMBL/GenBank/DDBJ whole genome shotgun (WGS) entry which is preliminary data.</text>
</comment>
<evidence type="ECO:0008006" key="4">
    <source>
        <dbReference type="Google" id="ProtNLM"/>
    </source>
</evidence>
<dbReference type="PANTHER" id="PTHR35871">
    <property type="entry name" value="EXPRESSED PROTEIN"/>
    <property type="match status" value="1"/>
</dbReference>
<sequence length="611" mass="70218">MPLLSKRKSHSSAAASCRWIREESNEMDVQEADDVFDTIIDDNDGFLKKLDYSILGDLFELCKADCGSRRLSVLLYMLLRITGQSCRFTDDVLEKIGAFRRVHAHKWSEVFISGDFDTFTADGRGGKMSSSFYDDYPDLEVEAKAFSIEGCSRKNANFTASDLAKFVDEKFYDLTQTIKTGDDLIRSERSCRLDLRRWGARFEANSARPYFEGHERADVIAHRNEFVSHFLQHKDEYYTISDGDQPKWIIPTHNPRVLIFHDESTFRSGEVSAKRWTMEGHTPFFSKGRGRSHMVSDFLVQHPNGPFFSLTDVEFHNAVKKFPSLSIPTDLNYLKNSATAGINVGQEGYFNNETILAQFERLFMLLPFKEAFKDHNVGIIVEAQFERLFMLLPFKEAFKDHIVGIIVDNAKTHSAKTYSINDFSKSIGTKCPIDSIEYINDNGQLVSVPCYFSKGQYKGLSKGLVELAKDLKVNISPSMKLSEIRTRLSTHSAFQNISKLELLAQKYHVKVIFCPKFHCELNSIEGLWCDMKRYIRAHSDQTFPTMLSLIPKSRVSFEERKIQMKHFRRFWRSLTAYSQGQSYGEVLKLFFSQLCRSDIASHRRISNSKLS</sequence>
<accession>A0A816SFF5</accession>
<gene>
    <name evidence="2" type="ORF">UXM345_LOCUS33891</name>
    <name evidence="1" type="ORF">XDN619_LOCUS15142</name>
</gene>
<dbReference type="InterPro" id="IPR036397">
    <property type="entry name" value="RNaseH_sf"/>
</dbReference>
<organism evidence="1 3">
    <name type="scientific">Rotaria magnacalcarata</name>
    <dbReference type="NCBI Taxonomy" id="392030"/>
    <lineage>
        <taxon>Eukaryota</taxon>
        <taxon>Metazoa</taxon>
        <taxon>Spiralia</taxon>
        <taxon>Gnathifera</taxon>
        <taxon>Rotifera</taxon>
        <taxon>Eurotatoria</taxon>
        <taxon>Bdelloidea</taxon>
        <taxon>Philodinida</taxon>
        <taxon>Philodinidae</taxon>
        <taxon>Rotaria</taxon>
    </lineage>
</organism>